<reference evidence="2" key="1">
    <citation type="journal article" date="2020" name="bioRxiv">
        <title>Whole genome comparisons of ergot fungi reveals the divergence and evolution of species within the genus Claviceps are the result of varying mechanisms driving genome evolution and host range expansion.</title>
        <authorList>
            <person name="Wyka S.A."/>
            <person name="Mondo S.J."/>
            <person name="Liu M."/>
            <person name="Dettman J."/>
            <person name="Nalam V."/>
            <person name="Broders K.D."/>
        </authorList>
    </citation>
    <scope>NUCLEOTIDE SEQUENCE</scope>
    <source>
        <strain evidence="2">CCC 1102</strain>
    </source>
</reference>
<organism evidence="2 3">
    <name type="scientific">Claviceps arundinis</name>
    <dbReference type="NCBI Taxonomy" id="1623583"/>
    <lineage>
        <taxon>Eukaryota</taxon>
        <taxon>Fungi</taxon>
        <taxon>Dikarya</taxon>
        <taxon>Ascomycota</taxon>
        <taxon>Pezizomycotina</taxon>
        <taxon>Sordariomycetes</taxon>
        <taxon>Hypocreomycetidae</taxon>
        <taxon>Hypocreales</taxon>
        <taxon>Clavicipitaceae</taxon>
        <taxon>Claviceps</taxon>
    </lineage>
</organism>
<feature type="region of interest" description="Disordered" evidence="1">
    <location>
        <begin position="1"/>
        <end position="55"/>
    </location>
</feature>
<comment type="caution">
    <text evidence="2">The sequence shown here is derived from an EMBL/GenBank/DDBJ whole genome shotgun (WGS) entry which is preliminary data.</text>
</comment>
<evidence type="ECO:0000313" key="3">
    <source>
        <dbReference type="Proteomes" id="UP000784919"/>
    </source>
</evidence>
<dbReference type="Proteomes" id="UP000784919">
    <property type="component" value="Unassembled WGS sequence"/>
</dbReference>
<evidence type="ECO:0000313" key="2">
    <source>
        <dbReference type="EMBL" id="KAG5964012.1"/>
    </source>
</evidence>
<name>A0A9P7MP42_9HYPO</name>
<feature type="compositionally biased region" description="Polar residues" evidence="1">
    <location>
        <begin position="45"/>
        <end position="55"/>
    </location>
</feature>
<protein>
    <submittedName>
        <fullName evidence="2">Uncharacterized protein</fullName>
    </submittedName>
</protein>
<accession>A0A9P7MP42</accession>
<dbReference type="OrthoDB" id="5244640at2759"/>
<dbReference type="AlphaFoldDB" id="A0A9P7MP42"/>
<evidence type="ECO:0000256" key="1">
    <source>
        <dbReference type="SAM" id="MobiDB-lite"/>
    </source>
</evidence>
<proteinExistence type="predicted"/>
<gene>
    <name evidence="2" type="ORF">E4U56_002515</name>
</gene>
<sequence length="286" mass="31782">MDNSEDLDILLLPSPSPATACTNDDDALLAAPADTPPPAPVTPPESDTFTESRPGSTLYILPGVQHLRRLRDADPVGPRTELSLPEELDRHKVQMPDCSFDERGVLCYRNAVWANRKRRPAEQLRVDDRVWLILRNVSSEHTTWHSSRRSWPGHNLQAKYRVTKVIAPDHGCSRTTRNHRGGTAHVRRAAARRRGAHVRRAVQGDTWHVGKVGGNRRGRTYCANLTLTDAFREFVKKYGEGDDVGEAGTGGYTGSTGKKRKRRAVSLIQNIELKSSGITEDNADDP</sequence>
<feature type="compositionally biased region" description="Pro residues" evidence="1">
    <location>
        <begin position="34"/>
        <end position="43"/>
    </location>
</feature>
<dbReference type="EMBL" id="SRPS01000182">
    <property type="protein sequence ID" value="KAG5964012.1"/>
    <property type="molecule type" value="Genomic_DNA"/>
</dbReference>